<keyword evidence="6" id="KW-1185">Reference proteome</keyword>
<keyword evidence="2 5" id="KW-0238">DNA-binding</keyword>
<dbReference type="Pfam" id="PF13377">
    <property type="entry name" value="Peripla_BP_3"/>
    <property type="match status" value="1"/>
</dbReference>
<dbReference type="Gene3D" id="3.40.50.2300">
    <property type="match status" value="2"/>
</dbReference>
<dbReference type="InterPro" id="IPR028082">
    <property type="entry name" value="Peripla_BP_I"/>
</dbReference>
<evidence type="ECO:0000313" key="5">
    <source>
        <dbReference type="EMBL" id="MBB5030855.1"/>
    </source>
</evidence>
<evidence type="ECO:0000256" key="3">
    <source>
        <dbReference type="ARBA" id="ARBA00023163"/>
    </source>
</evidence>
<reference evidence="5 6" key="1">
    <citation type="submission" date="2020-08" db="EMBL/GenBank/DDBJ databases">
        <title>Genomic Encyclopedia of Type Strains, Phase IV (KMG-IV): sequencing the most valuable type-strain genomes for metagenomic binning, comparative biology and taxonomic classification.</title>
        <authorList>
            <person name="Goeker M."/>
        </authorList>
    </citation>
    <scope>NUCLEOTIDE SEQUENCE [LARGE SCALE GENOMIC DNA]</scope>
    <source>
        <strain evidence="5 6">DSM 12252</strain>
    </source>
</reference>
<evidence type="ECO:0000256" key="2">
    <source>
        <dbReference type="ARBA" id="ARBA00023125"/>
    </source>
</evidence>
<protein>
    <submittedName>
        <fullName evidence="5">DNA-binding LacI/PurR family transcriptional regulator</fullName>
    </submittedName>
</protein>
<dbReference type="Pfam" id="PF00392">
    <property type="entry name" value="GntR"/>
    <property type="match status" value="1"/>
</dbReference>
<sequence length="359" mass="39841">MKNFGFLSIADQVAAHLQAEIHRGRWTHSLPGKHRLANELGVNNKTVEAALQQLEAAGVLVSRGAGRTRLIHESVRATGTRLRIMFLTNESPKHDPKYPLVIEVHNALTEAGHTLEYTQRSMTDLGFDEKRVASLVRRTPADAWIIGSGSRNILEWFSTQPLSALALFGHRHGVPIASVGPDKASSYAEATETLLRLGHRRIVLLCRRLRRVPEPGRSERGFLEAMYAHGIPPSDYYLPDWEETPEGFQRLLEALFRVTPPSALIVDEMTYFVAALQFLAGRGIRVPADVSLVCTDYETAFVHCHPPVSCIAWDTRPMLRRVAQWASNVSHGRPDTRCINTPSTFIHGGTIGPAAAQRA</sequence>
<organism evidence="5 6">
    <name type="scientific">Prosthecobacter vanneervenii</name>
    <dbReference type="NCBI Taxonomy" id="48466"/>
    <lineage>
        <taxon>Bacteria</taxon>
        <taxon>Pseudomonadati</taxon>
        <taxon>Verrucomicrobiota</taxon>
        <taxon>Verrucomicrobiia</taxon>
        <taxon>Verrucomicrobiales</taxon>
        <taxon>Verrucomicrobiaceae</taxon>
        <taxon>Prosthecobacter</taxon>
    </lineage>
</organism>
<dbReference type="InterPro" id="IPR036388">
    <property type="entry name" value="WH-like_DNA-bd_sf"/>
</dbReference>
<dbReference type="AlphaFoldDB" id="A0A7W7Y7W5"/>
<accession>A0A7W7Y7W5</accession>
<dbReference type="InterPro" id="IPR000524">
    <property type="entry name" value="Tscrpt_reg_HTH_GntR"/>
</dbReference>
<proteinExistence type="predicted"/>
<gene>
    <name evidence="5" type="ORF">HNQ65_000409</name>
</gene>
<evidence type="ECO:0000313" key="6">
    <source>
        <dbReference type="Proteomes" id="UP000590740"/>
    </source>
</evidence>
<dbReference type="InterPro" id="IPR046335">
    <property type="entry name" value="LacI/GalR-like_sensor"/>
</dbReference>
<dbReference type="Proteomes" id="UP000590740">
    <property type="component" value="Unassembled WGS sequence"/>
</dbReference>
<dbReference type="InterPro" id="IPR036390">
    <property type="entry name" value="WH_DNA-bd_sf"/>
</dbReference>
<dbReference type="GO" id="GO:0000976">
    <property type="term" value="F:transcription cis-regulatory region binding"/>
    <property type="evidence" value="ECO:0007669"/>
    <property type="project" value="TreeGrafter"/>
</dbReference>
<keyword evidence="1" id="KW-0805">Transcription regulation</keyword>
<dbReference type="SUPFAM" id="SSF53822">
    <property type="entry name" value="Periplasmic binding protein-like I"/>
    <property type="match status" value="1"/>
</dbReference>
<evidence type="ECO:0000256" key="1">
    <source>
        <dbReference type="ARBA" id="ARBA00023015"/>
    </source>
</evidence>
<evidence type="ECO:0000259" key="4">
    <source>
        <dbReference type="SMART" id="SM00345"/>
    </source>
</evidence>
<dbReference type="Gene3D" id="1.10.10.10">
    <property type="entry name" value="Winged helix-like DNA-binding domain superfamily/Winged helix DNA-binding domain"/>
    <property type="match status" value="1"/>
</dbReference>
<feature type="domain" description="HTH gntR-type" evidence="4">
    <location>
        <begin position="13"/>
        <end position="70"/>
    </location>
</feature>
<keyword evidence="3" id="KW-0804">Transcription</keyword>
<name>A0A7W7Y7W5_9BACT</name>
<dbReference type="RefSeq" id="WP_184337807.1">
    <property type="nucleotide sequence ID" value="NZ_JACHIG010000001.1"/>
</dbReference>
<dbReference type="SUPFAM" id="SSF46785">
    <property type="entry name" value="Winged helix' DNA-binding domain"/>
    <property type="match status" value="1"/>
</dbReference>
<dbReference type="GO" id="GO:0003700">
    <property type="term" value="F:DNA-binding transcription factor activity"/>
    <property type="evidence" value="ECO:0007669"/>
    <property type="project" value="InterPro"/>
</dbReference>
<dbReference type="EMBL" id="JACHIG010000001">
    <property type="protein sequence ID" value="MBB5030855.1"/>
    <property type="molecule type" value="Genomic_DNA"/>
</dbReference>
<dbReference type="SMART" id="SM00345">
    <property type="entry name" value="HTH_GNTR"/>
    <property type="match status" value="1"/>
</dbReference>
<dbReference type="PANTHER" id="PTHR30146:SF109">
    <property type="entry name" value="HTH-TYPE TRANSCRIPTIONAL REGULATOR GALS"/>
    <property type="match status" value="1"/>
</dbReference>
<dbReference type="PANTHER" id="PTHR30146">
    <property type="entry name" value="LACI-RELATED TRANSCRIPTIONAL REPRESSOR"/>
    <property type="match status" value="1"/>
</dbReference>
<comment type="caution">
    <text evidence="5">The sequence shown here is derived from an EMBL/GenBank/DDBJ whole genome shotgun (WGS) entry which is preliminary data.</text>
</comment>